<feature type="transmembrane region" description="Helical" evidence="7">
    <location>
        <begin position="297"/>
        <end position="317"/>
    </location>
</feature>
<feature type="transmembrane region" description="Helical" evidence="7">
    <location>
        <begin position="371"/>
        <end position="392"/>
    </location>
</feature>
<comment type="similarity">
    <text evidence="2">Belongs to the polysaccharide synthase family.</text>
</comment>
<sequence length="526" mass="56849">MRPFDASGAFAPSVPRGGKALRSLAVRGAGMNIFSGVMSLGIQVAATVVLGRILAPRDFGLVAMVLTFSMLLANTPNNGFIDAILQRKEINESLASNLFWISTGIAVTLTGLFALAAPLVARFYNEQTVIRIAVALSLQILLTCAPTVHAALLRRAMLFPSLAMNDIVARAMGVVTSIVLGLAGWSYWALVAGQLMMSLSTAVGVWILCAWMPKSPAVEETRDALRFAGHIGVRYSINYFVRNFDNLLVGWRFGANPLGYYKKAYDLFAMPMTQLVSANANVAVSALSRVRDDRAQWTRYVLGALGMLAFIGMALAGDLTLIGKDVIRVLLGPNWGTAGWIFTFFAPAIGIMMVSGVHGWIHVSLGHAERWLKWGIFEWAVTCALFLAGLPWGPQGVAVAWSASFWALTLPSLWYAGRPVDFGVMPVVRAIWRYIVASLAASVAAYAVLAHSWWLRNLEDTAGALLRIVCVTATFGVLYLAAVVVLHRGPAPLRTMVTLIGELRGRRRPATVANNTSRVVTAPSVE</sequence>
<feature type="transmembrane region" description="Helical" evidence="7">
    <location>
        <begin position="98"/>
        <end position="120"/>
    </location>
</feature>
<dbReference type="CDD" id="cd13127">
    <property type="entry name" value="MATE_tuaB_like"/>
    <property type="match status" value="1"/>
</dbReference>
<feature type="transmembrane region" description="Helical" evidence="7">
    <location>
        <begin position="167"/>
        <end position="188"/>
    </location>
</feature>
<evidence type="ECO:0000256" key="4">
    <source>
        <dbReference type="ARBA" id="ARBA00022692"/>
    </source>
</evidence>
<organism evidence="8 9">
    <name type="scientific">Occallatibacter riparius</name>
    <dbReference type="NCBI Taxonomy" id="1002689"/>
    <lineage>
        <taxon>Bacteria</taxon>
        <taxon>Pseudomonadati</taxon>
        <taxon>Acidobacteriota</taxon>
        <taxon>Terriglobia</taxon>
        <taxon>Terriglobales</taxon>
        <taxon>Acidobacteriaceae</taxon>
        <taxon>Occallatibacter</taxon>
    </lineage>
</organism>
<dbReference type="Proteomes" id="UP001059380">
    <property type="component" value="Chromosome"/>
</dbReference>
<dbReference type="PANTHER" id="PTHR30250:SF10">
    <property type="entry name" value="LIPOPOLYSACCHARIDE BIOSYNTHESIS PROTEIN WZXC"/>
    <property type="match status" value="1"/>
</dbReference>
<dbReference type="EMBL" id="CP093313">
    <property type="protein sequence ID" value="UWZ86932.1"/>
    <property type="molecule type" value="Genomic_DNA"/>
</dbReference>
<keyword evidence="6 7" id="KW-0472">Membrane</keyword>
<feature type="transmembrane region" description="Helical" evidence="7">
    <location>
        <begin position="465"/>
        <end position="486"/>
    </location>
</feature>
<keyword evidence="5 7" id="KW-1133">Transmembrane helix</keyword>
<evidence type="ECO:0000256" key="5">
    <source>
        <dbReference type="ARBA" id="ARBA00022989"/>
    </source>
</evidence>
<accession>A0A9J7BVN6</accession>
<dbReference type="InterPro" id="IPR050833">
    <property type="entry name" value="Poly_Biosynth_Transport"/>
</dbReference>
<feature type="transmembrane region" description="Helical" evidence="7">
    <location>
        <begin position="430"/>
        <end position="453"/>
    </location>
</feature>
<name>A0A9J7BVN6_9BACT</name>
<keyword evidence="4 7" id="KW-0812">Transmembrane</keyword>
<proteinExistence type="inferred from homology"/>
<keyword evidence="3" id="KW-1003">Cell membrane</keyword>
<dbReference type="RefSeq" id="WP_260796571.1">
    <property type="nucleotide sequence ID" value="NZ_CP093313.1"/>
</dbReference>
<protein>
    <submittedName>
        <fullName evidence="8">Lipopolysaccharide biosynthesis protein</fullName>
    </submittedName>
</protein>
<keyword evidence="9" id="KW-1185">Reference proteome</keyword>
<dbReference type="KEGG" id="orp:MOP44_13510"/>
<feature type="transmembrane region" description="Helical" evidence="7">
    <location>
        <begin position="398"/>
        <end position="418"/>
    </location>
</feature>
<evidence type="ECO:0000313" key="9">
    <source>
        <dbReference type="Proteomes" id="UP001059380"/>
    </source>
</evidence>
<evidence type="ECO:0000256" key="7">
    <source>
        <dbReference type="SAM" id="Phobius"/>
    </source>
</evidence>
<reference evidence="8" key="1">
    <citation type="submission" date="2021-04" db="EMBL/GenBank/DDBJ databases">
        <title>Phylogenetic analysis of Acidobacteriaceae.</title>
        <authorList>
            <person name="Qiu L."/>
            <person name="Zhang Q."/>
        </authorList>
    </citation>
    <scope>NUCLEOTIDE SEQUENCE</scope>
    <source>
        <strain evidence="8">DSM 25168</strain>
    </source>
</reference>
<comment type="subcellular location">
    <subcellularLocation>
        <location evidence="1">Cell membrane</location>
        <topology evidence="1">Multi-pass membrane protein</topology>
    </subcellularLocation>
</comment>
<feature type="transmembrane region" description="Helical" evidence="7">
    <location>
        <begin position="59"/>
        <end position="77"/>
    </location>
</feature>
<feature type="transmembrane region" description="Helical" evidence="7">
    <location>
        <begin position="132"/>
        <end position="155"/>
    </location>
</feature>
<feature type="transmembrane region" description="Helical" evidence="7">
    <location>
        <begin position="337"/>
        <end position="359"/>
    </location>
</feature>
<dbReference type="AlphaFoldDB" id="A0A9J7BVN6"/>
<gene>
    <name evidence="8" type="ORF">MOP44_13510</name>
</gene>
<evidence type="ECO:0000313" key="8">
    <source>
        <dbReference type="EMBL" id="UWZ86932.1"/>
    </source>
</evidence>
<dbReference type="Pfam" id="PF13440">
    <property type="entry name" value="Polysacc_synt_3"/>
    <property type="match status" value="1"/>
</dbReference>
<evidence type="ECO:0000256" key="1">
    <source>
        <dbReference type="ARBA" id="ARBA00004651"/>
    </source>
</evidence>
<evidence type="ECO:0000256" key="6">
    <source>
        <dbReference type="ARBA" id="ARBA00023136"/>
    </source>
</evidence>
<evidence type="ECO:0000256" key="2">
    <source>
        <dbReference type="ARBA" id="ARBA00007430"/>
    </source>
</evidence>
<dbReference type="PANTHER" id="PTHR30250">
    <property type="entry name" value="PST FAMILY PREDICTED COLANIC ACID TRANSPORTER"/>
    <property type="match status" value="1"/>
</dbReference>
<evidence type="ECO:0000256" key="3">
    <source>
        <dbReference type="ARBA" id="ARBA00022475"/>
    </source>
</evidence>
<feature type="transmembrane region" description="Helical" evidence="7">
    <location>
        <begin position="29"/>
        <end position="53"/>
    </location>
</feature>
<dbReference type="GO" id="GO:0005886">
    <property type="term" value="C:plasma membrane"/>
    <property type="evidence" value="ECO:0007669"/>
    <property type="project" value="UniProtKB-SubCell"/>
</dbReference>